<gene>
    <name evidence="2" type="ORF">KXQ929_LOCUS44835</name>
</gene>
<protein>
    <recommendedName>
        <fullName evidence="1">Serine hydrolase domain-containing protein</fullName>
    </recommendedName>
</protein>
<evidence type="ECO:0000313" key="3">
    <source>
        <dbReference type="Proteomes" id="UP000663868"/>
    </source>
</evidence>
<organism evidence="2 3">
    <name type="scientific">Adineta steineri</name>
    <dbReference type="NCBI Taxonomy" id="433720"/>
    <lineage>
        <taxon>Eukaryota</taxon>
        <taxon>Metazoa</taxon>
        <taxon>Spiralia</taxon>
        <taxon>Gnathifera</taxon>
        <taxon>Rotifera</taxon>
        <taxon>Eurotatoria</taxon>
        <taxon>Bdelloidea</taxon>
        <taxon>Adinetida</taxon>
        <taxon>Adinetidae</taxon>
        <taxon>Adineta</taxon>
    </lineage>
</organism>
<evidence type="ECO:0000259" key="1">
    <source>
        <dbReference type="Pfam" id="PF03959"/>
    </source>
</evidence>
<accession>A0A820H0J9</accession>
<reference evidence="2" key="1">
    <citation type="submission" date="2021-02" db="EMBL/GenBank/DDBJ databases">
        <authorList>
            <person name="Nowell W R."/>
        </authorList>
    </citation>
    <scope>NUCLEOTIDE SEQUENCE</scope>
</reference>
<comment type="caution">
    <text evidence="2">The sequence shown here is derived from an EMBL/GenBank/DDBJ whole genome shotgun (WGS) entry which is preliminary data.</text>
</comment>
<feature type="non-terminal residue" evidence="2">
    <location>
        <position position="1"/>
    </location>
</feature>
<dbReference type="Pfam" id="PF03959">
    <property type="entry name" value="FSH1"/>
    <property type="match status" value="1"/>
</dbReference>
<evidence type="ECO:0000313" key="2">
    <source>
        <dbReference type="EMBL" id="CAF4288197.1"/>
    </source>
</evidence>
<sequence>MPVQDNITKDNTNERVTTSCGRGFDELLEYVIKYINEQQLPFDGLLIFSQGAA</sequence>
<dbReference type="Proteomes" id="UP000663868">
    <property type="component" value="Unassembled WGS sequence"/>
</dbReference>
<dbReference type="Gene3D" id="3.40.50.1820">
    <property type="entry name" value="alpha/beta hydrolase"/>
    <property type="match status" value="1"/>
</dbReference>
<dbReference type="EMBL" id="CAJOBB010013273">
    <property type="protein sequence ID" value="CAF4288197.1"/>
    <property type="molecule type" value="Genomic_DNA"/>
</dbReference>
<name>A0A820H0J9_9BILA</name>
<dbReference type="InterPro" id="IPR005645">
    <property type="entry name" value="FSH-like_dom"/>
</dbReference>
<feature type="domain" description="Serine hydrolase" evidence="1">
    <location>
        <begin position="18"/>
        <end position="53"/>
    </location>
</feature>
<dbReference type="InterPro" id="IPR029058">
    <property type="entry name" value="AB_hydrolase_fold"/>
</dbReference>
<dbReference type="AlphaFoldDB" id="A0A820H0J9"/>
<proteinExistence type="predicted"/>